<accession>A0A833TGE2</accession>
<gene>
    <name evidence="1" type="ORF">GN244_ATG04829</name>
</gene>
<name>A0A833TGE2_PHYIN</name>
<proteinExistence type="predicted"/>
<comment type="caution">
    <text evidence="1">The sequence shown here is derived from an EMBL/GenBank/DDBJ whole genome shotgun (WGS) entry which is preliminary data.</text>
</comment>
<keyword evidence="2" id="KW-1185">Reference proteome</keyword>
<evidence type="ECO:0000313" key="1">
    <source>
        <dbReference type="EMBL" id="KAF4042910.1"/>
    </source>
</evidence>
<dbReference type="EMBL" id="WSZM01000095">
    <property type="protein sequence ID" value="KAF4042910.1"/>
    <property type="molecule type" value="Genomic_DNA"/>
</dbReference>
<sequence>MFEPLLNHLQSLSSAEFYKALEKWQDLVEKSVHRTGTSTDESHRDTCAEEANFDVDIADYHDTVKLMEEMELVVDSVYDTGEDDCPPTQPSLTTEATTSLNPITSPSSATLSDAATLNCMEPANSMADLANDGAITAAEMPLSTFAPSTYTEFEDASLSQVSWRPGPIRILAVHY</sequence>
<evidence type="ECO:0000313" key="2">
    <source>
        <dbReference type="Proteomes" id="UP000602510"/>
    </source>
</evidence>
<reference evidence="1" key="1">
    <citation type="submission" date="2020-04" db="EMBL/GenBank/DDBJ databases">
        <title>Hybrid Assembly of Korean Phytophthora infestans isolates.</title>
        <authorList>
            <person name="Prokchorchik M."/>
            <person name="Lee Y."/>
            <person name="Seo J."/>
            <person name="Cho J.-H."/>
            <person name="Park Y.-E."/>
            <person name="Jang D.-C."/>
            <person name="Im J.-S."/>
            <person name="Choi J.-G."/>
            <person name="Park H.-J."/>
            <person name="Lee G.-B."/>
            <person name="Lee Y.-G."/>
            <person name="Hong S.-Y."/>
            <person name="Cho K."/>
            <person name="Sohn K.H."/>
        </authorList>
    </citation>
    <scope>NUCLEOTIDE SEQUENCE</scope>
    <source>
        <strain evidence="1">KR_1_A1</strain>
    </source>
</reference>
<dbReference type="AlphaFoldDB" id="A0A833TGE2"/>
<organism evidence="1 2">
    <name type="scientific">Phytophthora infestans</name>
    <name type="common">Potato late blight agent</name>
    <name type="synonym">Botrytis infestans</name>
    <dbReference type="NCBI Taxonomy" id="4787"/>
    <lineage>
        <taxon>Eukaryota</taxon>
        <taxon>Sar</taxon>
        <taxon>Stramenopiles</taxon>
        <taxon>Oomycota</taxon>
        <taxon>Peronosporomycetes</taxon>
        <taxon>Peronosporales</taxon>
        <taxon>Peronosporaceae</taxon>
        <taxon>Phytophthora</taxon>
    </lineage>
</organism>
<dbReference type="Proteomes" id="UP000602510">
    <property type="component" value="Unassembled WGS sequence"/>
</dbReference>
<protein>
    <submittedName>
        <fullName evidence="1">Uncharacterized protein</fullName>
    </submittedName>
</protein>